<keyword evidence="3" id="KW-1185">Reference proteome</keyword>
<feature type="transmembrane region" description="Helical" evidence="1">
    <location>
        <begin position="143"/>
        <end position="162"/>
    </location>
</feature>
<evidence type="ECO:0000256" key="1">
    <source>
        <dbReference type="SAM" id="Phobius"/>
    </source>
</evidence>
<evidence type="ECO:0000313" key="2">
    <source>
        <dbReference type="EMBL" id="CAH1217923.1"/>
    </source>
</evidence>
<dbReference type="EMBL" id="CAKMMF010000029">
    <property type="protein sequence ID" value="CAH1217923.1"/>
    <property type="molecule type" value="Genomic_DNA"/>
</dbReference>
<organism evidence="2 3">
    <name type="scientific">Paenibacillus plantiphilus</name>
    <dbReference type="NCBI Taxonomy" id="2905650"/>
    <lineage>
        <taxon>Bacteria</taxon>
        <taxon>Bacillati</taxon>
        <taxon>Bacillota</taxon>
        <taxon>Bacilli</taxon>
        <taxon>Bacillales</taxon>
        <taxon>Paenibacillaceae</taxon>
        <taxon>Paenibacillus</taxon>
    </lineage>
</organism>
<proteinExistence type="predicted"/>
<reference evidence="2" key="1">
    <citation type="submission" date="2022-01" db="EMBL/GenBank/DDBJ databases">
        <authorList>
            <person name="Criscuolo A."/>
        </authorList>
    </citation>
    <scope>NUCLEOTIDE SEQUENCE</scope>
    <source>
        <strain evidence="2">CIP111893</strain>
    </source>
</reference>
<dbReference type="Pfam" id="PF22564">
    <property type="entry name" value="HAAS"/>
    <property type="match status" value="1"/>
</dbReference>
<name>A0ABM9CNA6_9BACL</name>
<accession>A0ABM9CNA6</accession>
<evidence type="ECO:0000313" key="3">
    <source>
        <dbReference type="Proteomes" id="UP000838686"/>
    </source>
</evidence>
<feature type="transmembrane region" description="Helical" evidence="1">
    <location>
        <begin position="82"/>
        <end position="103"/>
    </location>
</feature>
<dbReference type="RefSeq" id="WP_236344745.1">
    <property type="nucleotide sequence ID" value="NZ_CAKMMF010000029.1"/>
</dbReference>
<dbReference type="Proteomes" id="UP000838686">
    <property type="component" value="Unassembled WGS sequence"/>
</dbReference>
<keyword evidence="1" id="KW-0472">Membrane</keyword>
<evidence type="ECO:0008006" key="4">
    <source>
        <dbReference type="Google" id="ProtNLM"/>
    </source>
</evidence>
<protein>
    <recommendedName>
        <fullName evidence="4">DUF1700 domain-containing protein</fullName>
    </recommendedName>
</protein>
<comment type="caution">
    <text evidence="2">The sequence shown here is derived from an EMBL/GenBank/DDBJ whole genome shotgun (WGS) entry which is preliminary data.</text>
</comment>
<keyword evidence="1" id="KW-1133">Transmembrane helix</keyword>
<sequence>MIRQQYLQQLWELLSPVPEPIKRDWMYDYEEHFRIATESGRSEEEVAAELGDPRQIAKELLLGYRVEQAADKNGSITHVSRAVLAAVSLGFFNLIFVLGPYIALLAILVAFYTVSFALCVVALGAIYESIWGTDLTYLQGSSLAAVLMGLGILAGIGTHRLARGVARMTLNYLKFNSKMITRGNKK</sequence>
<gene>
    <name evidence="2" type="ORF">PAECIP111893_04332</name>
</gene>
<feature type="transmembrane region" description="Helical" evidence="1">
    <location>
        <begin position="109"/>
        <end position="131"/>
    </location>
</feature>
<keyword evidence="1" id="KW-0812">Transmembrane</keyword>